<dbReference type="InterPro" id="IPR005052">
    <property type="entry name" value="Lectin_leg"/>
</dbReference>
<protein>
    <submittedName>
        <fullName evidence="10">Chemotaxis protein</fullName>
    </submittedName>
</protein>
<feature type="domain" description="L-type lectin-like" evidence="9">
    <location>
        <begin position="29"/>
        <end position="251"/>
    </location>
</feature>
<dbReference type="GO" id="GO:0006888">
    <property type="term" value="P:endoplasmic reticulum to Golgi vesicle-mediated transport"/>
    <property type="evidence" value="ECO:0007669"/>
    <property type="project" value="TreeGrafter"/>
</dbReference>
<dbReference type="Gene3D" id="2.60.120.200">
    <property type="match status" value="1"/>
</dbReference>
<dbReference type="PANTHER" id="PTHR12223">
    <property type="entry name" value="VESICULAR MANNOSE-BINDING LECTIN"/>
    <property type="match status" value="1"/>
</dbReference>
<evidence type="ECO:0000256" key="8">
    <source>
        <dbReference type="SAM" id="SignalP"/>
    </source>
</evidence>
<evidence type="ECO:0000313" key="11">
    <source>
        <dbReference type="Proteomes" id="UP000001396"/>
    </source>
</evidence>
<organism evidence="10 11">
    <name type="scientific">Heterostelium pallidum (strain ATCC 26659 / Pp 5 / PN500)</name>
    <name type="common">Cellular slime mold</name>
    <name type="synonym">Polysphondylium pallidum</name>
    <dbReference type="NCBI Taxonomy" id="670386"/>
    <lineage>
        <taxon>Eukaryota</taxon>
        <taxon>Amoebozoa</taxon>
        <taxon>Evosea</taxon>
        <taxon>Eumycetozoa</taxon>
        <taxon>Dictyostelia</taxon>
        <taxon>Acytosteliales</taxon>
        <taxon>Acytosteliaceae</taxon>
        <taxon>Heterostelium</taxon>
    </lineage>
</organism>
<feature type="chain" id="PRO_5003040737" evidence="8">
    <location>
        <begin position="24"/>
        <end position="545"/>
    </location>
</feature>
<reference evidence="10 11" key="1">
    <citation type="journal article" date="2011" name="Genome Res.">
        <title>Phylogeny-wide analysis of social amoeba genomes highlights ancient origins for complex intercellular communication.</title>
        <authorList>
            <person name="Heidel A.J."/>
            <person name="Lawal H.M."/>
            <person name="Felder M."/>
            <person name="Schilde C."/>
            <person name="Helps N.R."/>
            <person name="Tunggal B."/>
            <person name="Rivero F."/>
            <person name="John U."/>
            <person name="Schleicher M."/>
            <person name="Eichinger L."/>
            <person name="Platzer M."/>
            <person name="Noegel A.A."/>
            <person name="Schaap P."/>
            <person name="Gloeckner G."/>
        </authorList>
    </citation>
    <scope>NUCLEOTIDE SEQUENCE [LARGE SCALE GENOMIC DNA]</scope>
    <source>
        <strain evidence="11">ATCC 26659 / Pp 5 / PN500</strain>
    </source>
</reference>
<feature type="transmembrane region" description="Helical" evidence="7">
    <location>
        <begin position="515"/>
        <end position="533"/>
    </location>
</feature>
<comment type="subcellular location">
    <subcellularLocation>
        <location evidence="1">Membrane</location>
        <topology evidence="1">Single-pass type I membrane protein</topology>
    </subcellularLocation>
</comment>
<keyword evidence="2 7" id="KW-0812">Transmembrane</keyword>
<evidence type="ECO:0000256" key="4">
    <source>
        <dbReference type="ARBA" id="ARBA00022989"/>
    </source>
</evidence>
<dbReference type="STRING" id="670386.D3B2E8"/>
<dbReference type="GO" id="GO:0030134">
    <property type="term" value="C:COPII-coated ER to Golgi transport vesicle"/>
    <property type="evidence" value="ECO:0007669"/>
    <property type="project" value="TreeGrafter"/>
</dbReference>
<proteinExistence type="predicted"/>
<dbReference type="AlphaFoldDB" id="D3B2E8"/>
<dbReference type="SUPFAM" id="SSF81995">
    <property type="entry name" value="beta-sandwich domain of Sec23/24"/>
    <property type="match status" value="1"/>
</dbReference>
<evidence type="ECO:0000259" key="9">
    <source>
        <dbReference type="PROSITE" id="PS51328"/>
    </source>
</evidence>
<feature type="compositionally biased region" description="Low complexity" evidence="6">
    <location>
        <begin position="267"/>
        <end position="302"/>
    </location>
</feature>
<comment type="caution">
    <text evidence="10">The sequence shown here is derived from an EMBL/GenBank/DDBJ whole genome shotgun (WGS) entry which is preliminary data.</text>
</comment>
<dbReference type="InterPro" id="IPR051136">
    <property type="entry name" value="Intracellular_Lectin-GPT"/>
</dbReference>
<evidence type="ECO:0000256" key="2">
    <source>
        <dbReference type="ARBA" id="ARBA00022692"/>
    </source>
</evidence>
<sequence>MSNKISLILLALYVLTVLSIAMAYPQPLVRKEDRHSFRAPFIATASGITYWNTRGDTVISEEYIHLTADAQSSWGQIINTEPLEFPSWEIVVEFRIHGNGRIGADGLALWYIDPSHSESRDTSVFGNRNMWKGLGIFFDTFDNDGNGDNPLVSVVYNDGTQFFDTAKDGGNMKLGGCTNKFRNVHKNTRAKIKYFNGALSIHIDTSSSGNYDSCVNDIRITLPTRYHFALSAATGGLHDNHDIYSFDTYSLDAPIRNEYRRHENYMNQHQQQQQQQQNIQQQQQQNIQQQQNQQQNQQQPQPVAHEEDDFKAKIKDITKGFEQQQQQNQQQQQQQFQQPNQQQQQQPPVTQEQPKQTISGDDVPAQILQKVETLKESIHSLHSVLDESEVKKSVEGLRDQVNNVGQALIILTENIITKKDFESFKYNYELKNSQSFKELTELKQLIGDMKATVNSRMNNNDNDVSKTLEALSQSVNGLKRLVDAQAKDTQKIASTLQVNANEIASTIEKQTSFGFWSYFLFVQAIFIFGFVFWRKYKDENNKKLI</sequence>
<dbReference type="FunCoup" id="D3B2E8">
    <property type="interactions" value="126"/>
</dbReference>
<keyword evidence="5 7" id="KW-0472">Membrane</keyword>
<dbReference type="EMBL" id="ADBJ01000009">
    <property type="protein sequence ID" value="EFA84523.1"/>
    <property type="molecule type" value="Genomic_DNA"/>
</dbReference>
<dbReference type="InterPro" id="IPR013320">
    <property type="entry name" value="ConA-like_dom_sf"/>
</dbReference>
<keyword evidence="11" id="KW-1185">Reference proteome</keyword>
<keyword evidence="3 8" id="KW-0732">Signal</keyword>
<accession>D3B2E8</accession>
<dbReference type="GO" id="GO:0005789">
    <property type="term" value="C:endoplasmic reticulum membrane"/>
    <property type="evidence" value="ECO:0007669"/>
    <property type="project" value="TreeGrafter"/>
</dbReference>
<dbReference type="InParanoid" id="D3B2E8"/>
<dbReference type="GeneID" id="31358083"/>
<dbReference type="PROSITE" id="PS51328">
    <property type="entry name" value="L_LECTIN_LIKE"/>
    <property type="match status" value="1"/>
</dbReference>
<name>D3B2E8_HETP5</name>
<feature type="signal peptide" evidence="8">
    <location>
        <begin position="1"/>
        <end position="23"/>
    </location>
</feature>
<dbReference type="GO" id="GO:0005537">
    <property type="term" value="F:D-mannose binding"/>
    <property type="evidence" value="ECO:0007669"/>
    <property type="project" value="TreeGrafter"/>
</dbReference>
<dbReference type="Pfam" id="PF03388">
    <property type="entry name" value="Lectin_leg-like"/>
    <property type="match status" value="1"/>
</dbReference>
<evidence type="ECO:0000256" key="5">
    <source>
        <dbReference type="ARBA" id="ARBA00023136"/>
    </source>
</evidence>
<evidence type="ECO:0000256" key="6">
    <source>
        <dbReference type="SAM" id="MobiDB-lite"/>
    </source>
</evidence>
<dbReference type="GO" id="GO:0005793">
    <property type="term" value="C:endoplasmic reticulum-Golgi intermediate compartment"/>
    <property type="evidence" value="ECO:0007669"/>
    <property type="project" value="TreeGrafter"/>
</dbReference>
<dbReference type="OMA" id="ATMRMVY"/>
<feature type="compositionally biased region" description="Low complexity" evidence="6">
    <location>
        <begin position="323"/>
        <end position="356"/>
    </location>
</feature>
<dbReference type="Proteomes" id="UP000001396">
    <property type="component" value="Unassembled WGS sequence"/>
</dbReference>
<dbReference type="RefSeq" id="XP_020436636.1">
    <property type="nucleotide sequence ID" value="XM_020573541.1"/>
</dbReference>
<feature type="region of interest" description="Disordered" evidence="6">
    <location>
        <begin position="266"/>
        <end position="307"/>
    </location>
</feature>
<gene>
    <name evidence="10" type="ORF">PPL_02559</name>
</gene>
<evidence type="ECO:0000313" key="10">
    <source>
        <dbReference type="EMBL" id="EFA84523.1"/>
    </source>
</evidence>
<keyword evidence="4 7" id="KW-1133">Transmembrane helix</keyword>
<evidence type="ECO:0000256" key="3">
    <source>
        <dbReference type="ARBA" id="ARBA00022729"/>
    </source>
</evidence>
<dbReference type="GO" id="GO:0000139">
    <property type="term" value="C:Golgi membrane"/>
    <property type="evidence" value="ECO:0007669"/>
    <property type="project" value="TreeGrafter"/>
</dbReference>
<dbReference type="PANTHER" id="PTHR12223:SF28">
    <property type="entry name" value="LECTIN, MANNOSE BINDING 1 LIKE"/>
    <property type="match status" value="1"/>
</dbReference>
<evidence type="ECO:0000256" key="7">
    <source>
        <dbReference type="SAM" id="Phobius"/>
    </source>
</evidence>
<dbReference type="SUPFAM" id="SSF49899">
    <property type="entry name" value="Concanavalin A-like lectins/glucanases"/>
    <property type="match status" value="1"/>
</dbReference>
<feature type="region of interest" description="Disordered" evidence="6">
    <location>
        <begin position="320"/>
        <end position="361"/>
    </location>
</feature>
<evidence type="ECO:0000256" key="1">
    <source>
        <dbReference type="ARBA" id="ARBA00004479"/>
    </source>
</evidence>